<gene>
    <name evidence="2" type="ORF">Athai_05040</name>
</gene>
<evidence type="ECO:0000313" key="2">
    <source>
        <dbReference type="EMBL" id="BCJ33001.1"/>
    </source>
</evidence>
<dbReference type="RefSeq" id="WP_203959963.1">
    <property type="nucleotide sequence ID" value="NZ_AP023355.1"/>
</dbReference>
<evidence type="ECO:0000313" key="3">
    <source>
        <dbReference type="Proteomes" id="UP000611640"/>
    </source>
</evidence>
<reference evidence="2 3" key="1">
    <citation type="submission" date="2020-08" db="EMBL/GenBank/DDBJ databases">
        <title>Whole genome shotgun sequence of Actinocatenispora thailandica NBRC 105041.</title>
        <authorList>
            <person name="Komaki H."/>
            <person name="Tamura T."/>
        </authorList>
    </citation>
    <scope>NUCLEOTIDE SEQUENCE [LARGE SCALE GENOMIC DNA]</scope>
    <source>
        <strain evidence="2 3">NBRC 105041</strain>
    </source>
</reference>
<proteinExistence type="predicted"/>
<protein>
    <recommendedName>
        <fullName evidence="4">DUF885 domain-containing protein</fullName>
    </recommendedName>
</protein>
<sequence length="540" mass="59136">MSIDFPTLAERIVTAMLDPLTAHYAGAHVADDELMDFSPSAVTDQVATLRDASHALSEVDSEELEAEEQVDHAMLSAVVDARLFALTEIAEHRWNPLLHNPGPLLDVLISRDFAPAEERLVHLVNRLAALPDALATARAVLDDCPQLHVRTAIDQFAGVAGLIRGRVDELAAAVPSARDRVEQTRSGALAALAEFDSWLRARAEIPGRSPRLGRRHWEAKLWHTLDTPLTAAELDRRAWSNLSQSADQLREVAARIVGGKPTDDAVRQALAMAADRRPDPADIVAAARADFVEATSFVEQFELVSTLPDEPCRIAEMPEYERGVAAAYCDAPGPMERPGLPTLLAISPPPADWSAERITSFYREYNNDMLRNLIVHEGMPGHYLQLAHARRFGGATPVRAVFTSGTFVEGWAVYAERMLAEHGFGGPQVRLQQLKMQLRSTLNTILDQAVHCDGLAESEALALLTTHGFQEEGEAAGKWQRALLTSTQLSTYFVGYTEVSDIAAARPADTDLRGWHDEMLAHGSPSPRHLRDLLTRGVPG</sequence>
<keyword evidence="3" id="KW-1185">Reference proteome</keyword>
<dbReference type="Proteomes" id="UP000611640">
    <property type="component" value="Chromosome"/>
</dbReference>
<feature type="region of interest" description="Disordered" evidence="1">
    <location>
        <begin position="520"/>
        <end position="540"/>
    </location>
</feature>
<dbReference type="Pfam" id="PF05960">
    <property type="entry name" value="DUF885"/>
    <property type="match status" value="1"/>
</dbReference>
<evidence type="ECO:0008006" key="4">
    <source>
        <dbReference type="Google" id="ProtNLM"/>
    </source>
</evidence>
<dbReference type="InterPro" id="IPR010281">
    <property type="entry name" value="DUF885"/>
</dbReference>
<organism evidence="2 3">
    <name type="scientific">Actinocatenispora thailandica</name>
    <dbReference type="NCBI Taxonomy" id="227318"/>
    <lineage>
        <taxon>Bacteria</taxon>
        <taxon>Bacillati</taxon>
        <taxon>Actinomycetota</taxon>
        <taxon>Actinomycetes</taxon>
        <taxon>Micromonosporales</taxon>
        <taxon>Micromonosporaceae</taxon>
        <taxon>Actinocatenispora</taxon>
    </lineage>
</organism>
<name>A0A7R7DK80_9ACTN</name>
<dbReference type="EMBL" id="AP023355">
    <property type="protein sequence ID" value="BCJ33001.1"/>
    <property type="molecule type" value="Genomic_DNA"/>
</dbReference>
<dbReference type="KEGG" id="atl:Athai_05040"/>
<accession>A0A7R7DK80</accession>
<dbReference type="AlphaFoldDB" id="A0A7R7DK80"/>
<evidence type="ECO:0000256" key="1">
    <source>
        <dbReference type="SAM" id="MobiDB-lite"/>
    </source>
</evidence>
<dbReference type="PANTHER" id="PTHR33361:SF15">
    <property type="entry name" value="DUF885 FAMILY LIPOPROTEIN"/>
    <property type="match status" value="1"/>
</dbReference>
<dbReference type="PANTHER" id="PTHR33361">
    <property type="entry name" value="GLR0591 PROTEIN"/>
    <property type="match status" value="1"/>
</dbReference>